<organism evidence="1 2">
    <name type="scientific">Daphnia magna</name>
    <dbReference type="NCBI Taxonomy" id="35525"/>
    <lineage>
        <taxon>Eukaryota</taxon>
        <taxon>Metazoa</taxon>
        <taxon>Ecdysozoa</taxon>
        <taxon>Arthropoda</taxon>
        <taxon>Crustacea</taxon>
        <taxon>Branchiopoda</taxon>
        <taxon>Diplostraca</taxon>
        <taxon>Cladocera</taxon>
        <taxon>Anomopoda</taxon>
        <taxon>Daphniidae</taxon>
        <taxon>Daphnia</taxon>
    </lineage>
</organism>
<accession>A0ABR0AYV7</accession>
<name>A0ABR0AYV7_9CRUS</name>
<proteinExistence type="predicted"/>
<reference evidence="1 2" key="1">
    <citation type="journal article" date="2023" name="Nucleic Acids Res.">
        <title>The hologenome of Daphnia magna reveals possible DNA methylation and microbiome-mediated evolution of the host genome.</title>
        <authorList>
            <person name="Chaturvedi A."/>
            <person name="Li X."/>
            <person name="Dhandapani V."/>
            <person name="Marshall H."/>
            <person name="Kissane S."/>
            <person name="Cuenca-Cambronero M."/>
            <person name="Asole G."/>
            <person name="Calvet F."/>
            <person name="Ruiz-Romero M."/>
            <person name="Marangio P."/>
            <person name="Guigo R."/>
            <person name="Rago D."/>
            <person name="Mirbahai L."/>
            <person name="Eastwood N."/>
            <person name="Colbourne J.K."/>
            <person name="Zhou J."/>
            <person name="Mallon E."/>
            <person name="Orsini L."/>
        </authorList>
    </citation>
    <scope>NUCLEOTIDE SEQUENCE [LARGE SCALE GENOMIC DNA]</scope>
    <source>
        <strain evidence="1">LRV0_1</strain>
    </source>
</reference>
<dbReference type="EMBL" id="JAOYFB010000039">
    <property type="protein sequence ID" value="KAK4030292.1"/>
    <property type="molecule type" value="Genomic_DNA"/>
</dbReference>
<comment type="caution">
    <text evidence="1">The sequence shown here is derived from an EMBL/GenBank/DDBJ whole genome shotgun (WGS) entry which is preliminary data.</text>
</comment>
<keyword evidence="2" id="KW-1185">Reference proteome</keyword>
<protein>
    <submittedName>
        <fullName evidence="1">Uncharacterized protein</fullName>
    </submittedName>
</protein>
<gene>
    <name evidence="1" type="ORF">OUZ56_023280</name>
</gene>
<sequence length="228" mass="25227">MNDDVVTGGHKFVHSPETVARSLDFDSLTTESQFAPDTLQSGSSFWRPLPKQLTVSLAYHQIFLADIRNLTLYLRELRLLTPLEPLTPEINLLLRKLDHFPGASRPNNVQLAEGDQTNALPNQNPIETTAITGYHGTDITAIRVTTAITAAVENPELPIPVRHTVHRTGNHTTSLQIGTTFPWNNGPGGQRALLRNLDRSLTGVVPAHSQNSQQGNLRFRLLVQNKPK</sequence>
<evidence type="ECO:0000313" key="1">
    <source>
        <dbReference type="EMBL" id="KAK4030292.1"/>
    </source>
</evidence>
<dbReference type="Proteomes" id="UP001234178">
    <property type="component" value="Unassembled WGS sequence"/>
</dbReference>
<evidence type="ECO:0000313" key="2">
    <source>
        <dbReference type="Proteomes" id="UP001234178"/>
    </source>
</evidence>